<organism evidence="1 2">
    <name type="scientific">Amphibiibacter pelophylacis</name>
    <dbReference type="NCBI Taxonomy" id="1799477"/>
    <lineage>
        <taxon>Bacteria</taxon>
        <taxon>Pseudomonadati</taxon>
        <taxon>Pseudomonadota</taxon>
        <taxon>Betaproteobacteria</taxon>
        <taxon>Burkholderiales</taxon>
        <taxon>Sphaerotilaceae</taxon>
        <taxon>Amphibiibacter</taxon>
    </lineage>
</organism>
<keyword evidence="2" id="KW-1185">Reference proteome</keyword>
<sequence>MKPATPPPPTDPARRRWMALSCGLGAVGGVAATIPLAGSLLPPEHLRHPPPLRVDLAALAPGQKLSLTWLGQPLWVVHRTPQQVAALSNPALLARLADPQSQRPGSITPTGARNATRSLLPQWLVVVGVCTHLGCTPLDRLTPGAGTGLPPDWPGGFLCPCHGSTFDLAGRVFRDQPAPDNLAVPAHRFASATELILGEDTPAQAA</sequence>
<accession>A0ACC6P486</accession>
<dbReference type="EMBL" id="JAWDIE010000018">
    <property type="protein sequence ID" value="MEJ7138992.1"/>
    <property type="molecule type" value="Genomic_DNA"/>
</dbReference>
<evidence type="ECO:0000313" key="2">
    <source>
        <dbReference type="Proteomes" id="UP001364695"/>
    </source>
</evidence>
<protein>
    <submittedName>
        <fullName evidence="1">Ubiquinol-cytochrome c reductase iron-sulfur subunit</fullName>
    </submittedName>
</protein>
<comment type="caution">
    <text evidence="1">The sequence shown here is derived from an EMBL/GenBank/DDBJ whole genome shotgun (WGS) entry which is preliminary data.</text>
</comment>
<dbReference type="Proteomes" id="UP001364695">
    <property type="component" value="Unassembled WGS sequence"/>
</dbReference>
<proteinExistence type="predicted"/>
<evidence type="ECO:0000313" key="1">
    <source>
        <dbReference type="EMBL" id="MEJ7138992.1"/>
    </source>
</evidence>
<reference evidence="1" key="1">
    <citation type="submission" date="2023-10" db="EMBL/GenBank/DDBJ databases">
        <title>Amphibacter perezi, gen. nov., sp. nov. a novel taxa of the family Comamonadaceae, class Betaproteobacteria isolated from the skin microbiota of Pelophylax perezi from different populations.</title>
        <authorList>
            <person name="Costa S."/>
            <person name="Proenca D.N."/>
            <person name="Lopes I."/>
            <person name="Morais P.V."/>
        </authorList>
    </citation>
    <scope>NUCLEOTIDE SEQUENCE</scope>
    <source>
        <strain evidence="1">SL12-8</strain>
    </source>
</reference>
<name>A0ACC6P486_9BURK</name>
<gene>
    <name evidence="1" type="primary">petA</name>
    <name evidence="1" type="ORF">RV045_11215</name>
</gene>